<accession>A0AB34H1Y3</accession>
<evidence type="ECO:0000313" key="3">
    <source>
        <dbReference type="EMBL" id="KAJ8784900.1"/>
    </source>
</evidence>
<name>A0AB34H1Y3_ESCRO</name>
<evidence type="ECO:0000259" key="2">
    <source>
        <dbReference type="Pfam" id="PF12937"/>
    </source>
</evidence>
<feature type="compositionally biased region" description="Low complexity" evidence="1">
    <location>
        <begin position="1"/>
        <end position="13"/>
    </location>
</feature>
<evidence type="ECO:0000313" key="4">
    <source>
        <dbReference type="Proteomes" id="UP001159641"/>
    </source>
</evidence>
<dbReference type="InterPro" id="IPR001810">
    <property type="entry name" value="F-box_dom"/>
</dbReference>
<evidence type="ECO:0000256" key="1">
    <source>
        <dbReference type="SAM" id="MobiDB-lite"/>
    </source>
</evidence>
<comment type="caution">
    <text evidence="3">The sequence shown here is derived from an EMBL/GenBank/DDBJ whole genome shotgun (WGS) entry which is preliminary data.</text>
</comment>
<sequence>MKRAGGARPAGAEAQRRRSPTQATTGAGAVEPQMGLPELLHVFSFLEARDMLCVAQVDKVWNEASRTKELWR</sequence>
<proteinExistence type="predicted"/>
<protein>
    <recommendedName>
        <fullName evidence="2">F-box domain-containing protein</fullName>
    </recommendedName>
</protein>
<organism evidence="3 4">
    <name type="scientific">Eschrichtius robustus</name>
    <name type="common">California gray whale</name>
    <name type="synonym">Eschrichtius gibbosus</name>
    <dbReference type="NCBI Taxonomy" id="9764"/>
    <lineage>
        <taxon>Eukaryota</taxon>
        <taxon>Metazoa</taxon>
        <taxon>Chordata</taxon>
        <taxon>Craniata</taxon>
        <taxon>Vertebrata</taxon>
        <taxon>Euteleostomi</taxon>
        <taxon>Mammalia</taxon>
        <taxon>Eutheria</taxon>
        <taxon>Laurasiatheria</taxon>
        <taxon>Artiodactyla</taxon>
        <taxon>Whippomorpha</taxon>
        <taxon>Cetacea</taxon>
        <taxon>Mysticeti</taxon>
        <taxon>Eschrichtiidae</taxon>
        <taxon>Eschrichtius</taxon>
    </lineage>
</organism>
<gene>
    <name evidence="3" type="ORF">J1605_007786</name>
</gene>
<dbReference type="SUPFAM" id="SSF81383">
    <property type="entry name" value="F-box domain"/>
    <property type="match status" value="1"/>
</dbReference>
<dbReference type="EMBL" id="JAIQCJ010002030">
    <property type="protein sequence ID" value="KAJ8784900.1"/>
    <property type="molecule type" value="Genomic_DNA"/>
</dbReference>
<feature type="domain" description="F-box" evidence="2">
    <location>
        <begin position="39"/>
        <end position="72"/>
    </location>
</feature>
<dbReference type="Pfam" id="PF12937">
    <property type="entry name" value="F-box-like"/>
    <property type="match status" value="1"/>
</dbReference>
<dbReference type="Proteomes" id="UP001159641">
    <property type="component" value="Unassembled WGS sequence"/>
</dbReference>
<dbReference type="Gene3D" id="1.20.1280.50">
    <property type="match status" value="1"/>
</dbReference>
<feature type="region of interest" description="Disordered" evidence="1">
    <location>
        <begin position="1"/>
        <end position="30"/>
    </location>
</feature>
<dbReference type="AlphaFoldDB" id="A0AB34H1Y3"/>
<reference evidence="3 4" key="1">
    <citation type="submission" date="2022-11" db="EMBL/GenBank/DDBJ databases">
        <title>Whole genome sequence of Eschrichtius robustus ER-17-0199.</title>
        <authorList>
            <person name="Bruniche-Olsen A."/>
            <person name="Black A.N."/>
            <person name="Fields C.J."/>
            <person name="Walden K."/>
            <person name="Dewoody J.A."/>
        </authorList>
    </citation>
    <scope>NUCLEOTIDE SEQUENCE [LARGE SCALE GENOMIC DNA]</scope>
    <source>
        <strain evidence="3">ER-17-0199</strain>
        <tissue evidence="3">Blubber</tissue>
    </source>
</reference>
<dbReference type="InterPro" id="IPR036047">
    <property type="entry name" value="F-box-like_dom_sf"/>
</dbReference>
<keyword evidence="4" id="KW-1185">Reference proteome</keyword>